<evidence type="ECO:0000256" key="3">
    <source>
        <dbReference type="ARBA" id="ARBA00022989"/>
    </source>
</evidence>
<keyword evidence="3 5" id="KW-1133">Transmembrane helix</keyword>
<dbReference type="PANTHER" id="PTHR23514:SF13">
    <property type="entry name" value="INNER MEMBRANE PROTEIN YBJJ"/>
    <property type="match status" value="1"/>
</dbReference>
<sequence length="417" mass="44437">MKGFVVGVKDLYRVRQKILRNDIILKMSADARRARWGVVMLFWLNGVAWSSILPRYPEIKESLRLDDQWWGIAVAIGPVGGLVAGLVTAALIRRYSSAWVSVVSQVVGIAMLNLIGNAPAAWVFAVGVFLMASLDALTDISMNAHGLRVQELYGRPILNSFHGWWSIGAVCGGFIGSAARQAGIPVWAQCVAATVVFGGMSLGAKTLLLPGLDHDPQAERSRKQRRRRIPTGTVVRLAALGLLGASAGLMEDTGSTWGAIYLDRQFEVIPFVAGMAFVGLQGAQLIGRFTGDALVSRIGPRFAVVQGGIIAFLGMGLSLIWPSPTTAILGFACVGWGVATAIPSAMHAADELPDMNHGDGLMIVTWMMRIGFFAGPPLIGALSEATDLRLALWVVPAFAVVILALSPSLGRSVGGRR</sequence>
<name>A0A448N2U1_9ACTN</name>
<feature type="transmembrane region" description="Helical" evidence="5">
    <location>
        <begin position="302"/>
        <end position="321"/>
    </location>
</feature>
<protein>
    <submittedName>
        <fullName evidence="6">Inner membrane protein ybjJ</fullName>
    </submittedName>
</protein>
<keyword evidence="2 5" id="KW-0812">Transmembrane</keyword>
<keyword evidence="4 5" id="KW-0472">Membrane</keyword>
<evidence type="ECO:0000256" key="2">
    <source>
        <dbReference type="ARBA" id="ARBA00022692"/>
    </source>
</evidence>
<dbReference type="GO" id="GO:0016020">
    <property type="term" value="C:membrane"/>
    <property type="evidence" value="ECO:0007669"/>
    <property type="project" value="UniProtKB-SubCell"/>
</dbReference>
<gene>
    <name evidence="6" type="primary">ybjJ</name>
    <name evidence="6" type="ORF">NCTC12967_03054</name>
</gene>
<feature type="transmembrane region" description="Helical" evidence="5">
    <location>
        <begin position="229"/>
        <end position="249"/>
    </location>
</feature>
<feature type="transmembrane region" description="Helical" evidence="5">
    <location>
        <begin position="391"/>
        <end position="410"/>
    </location>
</feature>
<dbReference type="EMBL" id="LR134406">
    <property type="protein sequence ID" value="VEH71727.1"/>
    <property type="molecule type" value="Genomic_DNA"/>
</dbReference>
<feature type="transmembrane region" description="Helical" evidence="5">
    <location>
        <begin position="361"/>
        <end position="379"/>
    </location>
</feature>
<feature type="transmembrane region" description="Helical" evidence="5">
    <location>
        <begin position="98"/>
        <end position="115"/>
    </location>
</feature>
<feature type="transmembrane region" description="Helical" evidence="5">
    <location>
        <begin position="36"/>
        <end position="56"/>
    </location>
</feature>
<dbReference type="InterPro" id="IPR011701">
    <property type="entry name" value="MFS"/>
</dbReference>
<feature type="transmembrane region" description="Helical" evidence="5">
    <location>
        <begin position="121"/>
        <end position="140"/>
    </location>
</feature>
<dbReference type="InterPro" id="IPR036259">
    <property type="entry name" value="MFS_trans_sf"/>
</dbReference>
<feature type="transmembrane region" description="Helical" evidence="5">
    <location>
        <begin position="269"/>
        <end position="290"/>
    </location>
</feature>
<evidence type="ECO:0000256" key="1">
    <source>
        <dbReference type="ARBA" id="ARBA00004141"/>
    </source>
</evidence>
<accession>A0A448N2U1</accession>
<dbReference type="GO" id="GO:0022857">
    <property type="term" value="F:transmembrane transporter activity"/>
    <property type="evidence" value="ECO:0007669"/>
    <property type="project" value="InterPro"/>
</dbReference>
<dbReference type="InterPro" id="IPR051788">
    <property type="entry name" value="MFS_Transporter"/>
</dbReference>
<dbReference type="Gene3D" id="1.20.1250.20">
    <property type="entry name" value="MFS general substrate transporter like domains"/>
    <property type="match status" value="1"/>
</dbReference>
<feature type="transmembrane region" description="Helical" evidence="5">
    <location>
        <begin position="327"/>
        <end position="349"/>
    </location>
</feature>
<proteinExistence type="predicted"/>
<dbReference type="Proteomes" id="UP000273044">
    <property type="component" value="Chromosome"/>
</dbReference>
<dbReference type="PANTHER" id="PTHR23514">
    <property type="entry name" value="BYPASS OF STOP CODON PROTEIN 6"/>
    <property type="match status" value="1"/>
</dbReference>
<dbReference type="AlphaFoldDB" id="A0A448N2U1"/>
<feature type="transmembrane region" description="Helical" evidence="5">
    <location>
        <begin position="68"/>
        <end position="91"/>
    </location>
</feature>
<feature type="transmembrane region" description="Helical" evidence="5">
    <location>
        <begin position="186"/>
        <end position="208"/>
    </location>
</feature>
<evidence type="ECO:0000313" key="7">
    <source>
        <dbReference type="Proteomes" id="UP000273044"/>
    </source>
</evidence>
<organism evidence="6 7">
    <name type="scientific">Arachnia propionica</name>
    <dbReference type="NCBI Taxonomy" id="1750"/>
    <lineage>
        <taxon>Bacteria</taxon>
        <taxon>Bacillati</taxon>
        <taxon>Actinomycetota</taxon>
        <taxon>Actinomycetes</taxon>
        <taxon>Propionibacteriales</taxon>
        <taxon>Propionibacteriaceae</taxon>
        <taxon>Arachnia</taxon>
    </lineage>
</organism>
<reference evidence="6 7" key="1">
    <citation type="submission" date="2018-12" db="EMBL/GenBank/DDBJ databases">
        <authorList>
            <consortium name="Pathogen Informatics"/>
        </authorList>
    </citation>
    <scope>NUCLEOTIDE SEQUENCE [LARGE SCALE GENOMIC DNA]</scope>
    <source>
        <strain evidence="6 7">NCTC12967</strain>
    </source>
</reference>
<evidence type="ECO:0000313" key="6">
    <source>
        <dbReference type="EMBL" id="VEH71727.1"/>
    </source>
</evidence>
<evidence type="ECO:0000256" key="4">
    <source>
        <dbReference type="ARBA" id="ARBA00023136"/>
    </source>
</evidence>
<keyword evidence="7" id="KW-1185">Reference proteome</keyword>
<dbReference type="CDD" id="cd17393">
    <property type="entry name" value="MFS_MosC_like"/>
    <property type="match status" value="1"/>
</dbReference>
<feature type="transmembrane region" description="Helical" evidence="5">
    <location>
        <begin position="161"/>
        <end position="180"/>
    </location>
</feature>
<comment type="subcellular location">
    <subcellularLocation>
        <location evidence="1">Membrane</location>
        <topology evidence="1">Multi-pass membrane protein</topology>
    </subcellularLocation>
</comment>
<dbReference type="Pfam" id="PF07690">
    <property type="entry name" value="MFS_1"/>
    <property type="match status" value="1"/>
</dbReference>
<dbReference type="SUPFAM" id="SSF103473">
    <property type="entry name" value="MFS general substrate transporter"/>
    <property type="match status" value="1"/>
</dbReference>
<evidence type="ECO:0000256" key="5">
    <source>
        <dbReference type="SAM" id="Phobius"/>
    </source>
</evidence>